<dbReference type="SUPFAM" id="SSF141571">
    <property type="entry name" value="Pentapeptide repeat-like"/>
    <property type="match status" value="1"/>
</dbReference>
<gene>
    <name evidence="2" type="ORF">FQ377_07660</name>
</gene>
<dbReference type="Pfam" id="PF00805">
    <property type="entry name" value="Pentapeptide"/>
    <property type="match status" value="1"/>
</dbReference>
<feature type="region of interest" description="Disordered" evidence="1">
    <location>
        <begin position="1"/>
        <end position="38"/>
    </location>
</feature>
<evidence type="ECO:0000256" key="1">
    <source>
        <dbReference type="SAM" id="MobiDB-lite"/>
    </source>
</evidence>
<proteinExistence type="predicted"/>
<evidence type="ECO:0000313" key="3">
    <source>
        <dbReference type="Proteomes" id="UP000323410"/>
    </source>
</evidence>
<reference evidence="2 3" key="1">
    <citation type="submission" date="2019-08" db="EMBL/GenBank/DDBJ databases">
        <title>Genone of Arthrobacter echini P9.</title>
        <authorList>
            <person name="Bowman J.P."/>
        </authorList>
    </citation>
    <scope>NUCLEOTIDE SEQUENCE [LARGE SCALE GENOMIC DNA]</scope>
    <source>
        <strain evidence="2 3">P9</strain>
    </source>
</reference>
<name>A0A5D0XQY6_9MICC</name>
<organism evidence="2 3">
    <name type="scientific">Arthrobacter echini</name>
    <dbReference type="NCBI Taxonomy" id="1529066"/>
    <lineage>
        <taxon>Bacteria</taxon>
        <taxon>Bacillati</taxon>
        <taxon>Actinomycetota</taxon>
        <taxon>Actinomycetes</taxon>
        <taxon>Micrococcales</taxon>
        <taxon>Micrococcaceae</taxon>
        <taxon>Arthrobacter</taxon>
    </lineage>
</organism>
<evidence type="ECO:0000313" key="2">
    <source>
        <dbReference type="EMBL" id="TYC98884.1"/>
    </source>
</evidence>
<accession>A0A5D0XQY6</accession>
<keyword evidence="3" id="KW-1185">Reference proteome</keyword>
<dbReference type="Gene3D" id="2.160.20.80">
    <property type="entry name" value="E3 ubiquitin-protein ligase SopA"/>
    <property type="match status" value="1"/>
</dbReference>
<dbReference type="OrthoDB" id="2579959at2"/>
<sequence length="240" mass="26711">MDTPLPRRMQHPDDRSEKMPPRPRGATQAPRLSLRPPRGMTVVAEPRLLDGDHREGEHYERLTLDGRDLAGITLQECILDGVSLDDTELRGARFIECRIEDLFAPVFRAARSSWRETSLRSTRWGSAELYDSRFDGVHLDGGKLDYVNLRSSQLTDVLISGCIIGELDLSGVKATRMALQDCTLGTLTLDGAQLKEVDLRTSSFRTINGLDGLRGATVDDYQLQLLAPYLAESMGLRVEG</sequence>
<dbReference type="AlphaFoldDB" id="A0A5D0XQY6"/>
<dbReference type="Proteomes" id="UP000323410">
    <property type="component" value="Unassembled WGS sequence"/>
</dbReference>
<feature type="compositionally biased region" description="Basic and acidic residues" evidence="1">
    <location>
        <begin position="10"/>
        <end position="20"/>
    </location>
</feature>
<dbReference type="PANTHER" id="PTHR14136">
    <property type="entry name" value="BTB_POZ DOMAIN-CONTAINING PROTEIN KCTD9"/>
    <property type="match status" value="1"/>
</dbReference>
<dbReference type="InterPro" id="IPR001646">
    <property type="entry name" value="5peptide_repeat"/>
</dbReference>
<protein>
    <submittedName>
        <fullName evidence="2">Pentapeptide repeat-containing protein</fullName>
    </submittedName>
</protein>
<comment type="caution">
    <text evidence="2">The sequence shown here is derived from an EMBL/GenBank/DDBJ whole genome shotgun (WGS) entry which is preliminary data.</text>
</comment>
<dbReference type="EMBL" id="VSLD01000003">
    <property type="protein sequence ID" value="TYC98884.1"/>
    <property type="molecule type" value="Genomic_DNA"/>
</dbReference>
<dbReference type="InterPro" id="IPR051082">
    <property type="entry name" value="Pentapeptide-BTB/POZ_domain"/>
</dbReference>
<dbReference type="PANTHER" id="PTHR14136:SF17">
    <property type="entry name" value="BTB_POZ DOMAIN-CONTAINING PROTEIN KCTD9"/>
    <property type="match status" value="1"/>
</dbReference>